<feature type="compositionally biased region" description="Basic and acidic residues" evidence="1">
    <location>
        <begin position="55"/>
        <end position="64"/>
    </location>
</feature>
<gene>
    <name evidence="2" type="ORF">KP509_03G049100</name>
</gene>
<dbReference type="PANTHER" id="PTHR33386">
    <property type="entry name" value="OS02G0740600 PROTEIN"/>
    <property type="match status" value="1"/>
</dbReference>
<evidence type="ECO:0000313" key="3">
    <source>
        <dbReference type="Proteomes" id="UP000825935"/>
    </source>
</evidence>
<evidence type="ECO:0000313" key="2">
    <source>
        <dbReference type="EMBL" id="KAH7441687.1"/>
    </source>
</evidence>
<accession>A0A8T2UZT4</accession>
<dbReference type="OrthoDB" id="1905524at2759"/>
<proteinExistence type="predicted"/>
<reference evidence="2" key="1">
    <citation type="submission" date="2021-08" db="EMBL/GenBank/DDBJ databases">
        <title>WGS assembly of Ceratopteris richardii.</title>
        <authorList>
            <person name="Marchant D.B."/>
            <person name="Chen G."/>
            <person name="Jenkins J."/>
            <person name="Shu S."/>
            <person name="Leebens-Mack J."/>
            <person name="Grimwood J."/>
            <person name="Schmutz J."/>
            <person name="Soltis P."/>
            <person name="Soltis D."/>
            <person name="Chen Z.-H."/>
        </authorList>
    </citation>
    <scope>NUCLEOTIDE SEQUENCE</scope>
    <source>
        <strain evidence="2">Whitten #5841</strain>
        <tissue evidence="2">Leaf</tissue>
    </source>
</reference>
<feature type="region of interest" description="Disordered" evidence="1">
    <location>
        <begin position="45"/>
        <end position="65"/>
    </location>
</feature>
<keyword evidence="3" id="KW-1185">Reference proteome</keyword>
<evidence type="ECO:0000256" key="1">
    <source>
        <dbReference type="SAM" id="MobiDB-lite"/>
    </source>
</evidence>
<sequence length="134" mass="14597">MGSLNINNYNRRDSFGLGWADQWDYKFNDEKLAASGKKANTGFGFGSFGGGKTKPGKENSVDQRQKKHKALVSTKKMMEFNRKVLSAANSSAVVAKSAANSSASKLKAGTTMGVKWIKKQCSTKALKSQPHAYR</sequence>
<name>A0A8T2UZT4_CERRI</name>
<dbReference type="EMBL" id="CM035408">
    <property type="protein sequence ID" value="KAH7441687.1"/>
    <property type="molecule type" value="Genomic_DNA"/>
</dbReference>
<comment type="caution">
    <text evidence="2">The sequence shown here is derived from an EMBL/GenBank/DDBJ whole genome shotgun (WGS) entry which is preliminary data.</text>
</comment>
<dbReference type="AlphaFoldDB" id="A0A8T2UZT4"/>
<dbReference type="PANTHER" id="PTHR33386:SF5">
    <property type="entry name" value="OS02G0740600 PROTEIN"/>
    <property type="match status" value="1"/>
</dbReference>
<organism evidence="2 3">
    <name type="scientific">Ceratopteris richardii</name>
    <name type="common">Triangle waterfern</name>
    <dbReference type="NCBI Taxonomy" id="49495"/>
    <lineage>
        <taxon>Eukaryota</taxon>
        <taxon>Viridiplantae</taxon>
        <taxon>Streptophyta</taxon>
        <taxon>Embryophyta</taxon>
        <taxon>Tracheophyta</taxon>
        <taxon>Polypodiopsida</taxon>
        <taxon>Polypodiidae</taxon>
        <taxon>Polypodiales</taxon>
        <taxon>Pteridineae</taxon>
        <taxon>Pteridaceae</taxon>
        <taxon>Parkerioideae</taxon>
        <taxon>Ceratopteris</taxon>
    </lineage>
</organism>
<protein>
    <submittedName>
        <fullName evidence="2">Uncharacterized protein</fullName>
    </submittedName>
</protein>
<dbReference type="Proteomes" id="UP000825935">
    <property type="component" value="Chromosome 3"/>
</dbReference>